<feature type="compositionally biased region" description="Polar residues" evidence="6">
    <location>
        <begin position="177"/>
        <end position="201"/>
    </location>
</feature>
<reference evidence="8" key="2">
    <citation type="submission" date="2022-01" db="EMBL/GenBank/DDBJ databases">
        <authorList>
            <person name="Yamashiro T."/>
            <person name="Shiraishi A."/>
            <person name="Satake H."/>
            <person name="Nakayama K."/>
        </authorList>
    </citation>
    <scope>NUCLEOTIDE SEQUENCE</scope>
</reference>
<evidence type="ECO:0000256" key="4">
    <source>
        <dbReference type="ARBA" id="ARBA00022701"/>
    </source>
</evidence>
<evidence type="ECO:0000259" key="7">
    <source>
        <dbReference type="Pfam" id="PF06886"/>
    </source>
</evidence>
<comment type="subcellular location">
    <subcellularLocation>
        <location evidence="1">Cytoplasm</location>
        <location evidence="1">Cytoskeleton</location>
    </subcellularLocation>
</comment>
<keyword evidence="4" id="KW-0493">Microtubule</keyword>
<dbReference type="PANTHER" id="PTHR47067">
    <property type="entry name" value="TPX2 (TARGETING PROTEIN FOR XKLP2) PROTEIN FAMILY-RELATED"/>
    <property type="match status" value="1"/>
</dbReference>
<keyword evidence="3" id="KW-0963">Cytoplasm</keyword>
<dbReference type="Pfam" id="PF06886">
    <property type="entry name" value="TPX2"/>
    <property type="match status" value="2"/>
</dbReference>
<evidence type="ECO:0000256" key="3">
    <source>
        <dbReference type="ARBA" id="ARBA00022490"/>
    </source>
</evidence>
<evidence type="ECO:0000256" key="5">
    <source>
        <dbReference type="ARBA" id="ARBA00023212"/>
    </source>
</evidence>
<keyword evidence="9" id="KW-1185">Reference proteome</keyword>
<reference evidence="8" key="1">
    <citation type="journal article" date="2022" name="Int. J. Mol. Sci.">
        <title>Draft Genome of Tanacetum Coccineum: Genomic Comparison of Closely Related Tanacetum-Family Plants.</title>
        <authorList>
            <person name="Yamashiro T."/>
            <person name="Shiraishi A."/>
            <person name="Nakayama K."/>
            <person name="Satake H."/>
        </authorList>
    </citation>
    <scope>NUCLEOTIDE SEQUENCE</scope>
</reference>
<comment type="similarity">
    <text evidence="2">Belongs to the TPX2 family.</text>
</comment>
<proteinExistence type="inferred from homology"/>
<evidence type="ECO:0000313" key="9">
    <source>
        <dbReference type="Proteomes" id="UP001151760"/>
    </source>
</evidence>
<dbReference type="EMBL" id="BQNB010012552">
    <property type="protein sequence ID" value="GJT05004.1"/>
    <property type="molecule type" value="Genomic_DNA"/>
</dbReference>
<organism evidence="8 9">
    <name type="scientific">Tanacetum coccineum</name>
    <dbReference type="NCBI Taxonomy" id="301880"/>
    <lineage>
        <taxon>Eukaryota</taxon>
        <taxon>Viridiplantae</taxon>
        <taxon>Streptophyta</taxon>
        <taxon>Embryophyta</taxon>
        <taxon>Tracheophyta</taxon>
        <taxon>Spermatophyta</taxon>
        <taxon>Magnoliopsida</taxon>
        <taxon>eudicotyledons</taxon>
        <taxon>Gunneridae</taxon>
        <taxon>Pentapetalae</taxon>
        <taxon>asterids</taxon>
        <taxon>campanulids</taxon>
        <taxon>Asterales</taxon>
        <taxon>Asteraceae</taxon>
        <taxon>Asteroideae</taxon>
        <taxon>Anthemideae</taxon>
        <taxon>Anthemidinae</taxon>
        <taxon>Tanacetum</taxon>
    </lineage>
</organism>
<evidence type="ECO:0000256" key="6">
    <source>
        <dbReference type="SAM" id="MobiDB-lite"/>
    </source>
</evidence>
<name>A0ABQ5AVQ3_9ASTR</name>
<feature type="region of interest" description="Disordered" evidence="6">
    <location>
        <begin position="177"/>
        <end position="218"/>
    </location>
</feature>
<comment type="caution">
    <text evidence="8">The sequence shown here is derived from an EMBL/GenBank/DDBJ whole genome shotgun (WGS) entry which is preliminary data.</text>
</comment>
<evidence type="ECO:0000256" key="1">
    <source>
        <dbReference type="ARBA" id="ARBA00004245"/>
    </source>
</evidence>
<dbReference type="PANTHER" id="PTHR47067:SF7">
    <property type="entry name" value="TPX2 (TARGETING PROTEIN FOR XKLP2) PROTEIN FAMILY"/>
    <property type="match status" value="1"/>
</dbReference>
<feature type="domain" description="TPX2 C-terminal" evidence="7">
    <location>
        <begin position="63"/>
        <end position="110"/>
    </location>
</feature>
<dbReference type="Proteomes" id="UP001151760">
    <property type="component" value="Unassembled WGS sequence"/>
</dbReference>
<dbReference type="InterPro" id="IPR044216">
    <property type="entry name" value="WDL7"/>
</dbReference>
<evidence type="ECO:0000313" key="8">
    <source>
        <dbReference type="EMBL" id="GJT05004.1"/>
    </source>
</evidence>
<gene>
    <name evidence="8" type="ORF">Tco_0839466</name>
</gene>
<feature type="domain" description="TPX2 C-terminal" evidence="7">
    <location>
        <begin position="128"/>
        <end position="188"/>
    </location>
</feature>
<accession>A0ABQ5AVQ3</accession>
<protein>
    <submittedName>
        <fullName evidence="8">WVD2-like protein 7</fullName>
    </submittedName>
</protein>
<evidence type="ECO:0000256" key="2">
    <source>
        <dbReference type="ARBA" id="ARBA00005885"/>
    </source>
</evidence>
<keyword evidence="5" id="KW-0206">Cytoskeleton</keyword>
<sequence length="284" mass="32652">MKAIADLQCYYEEIKVSNSALVSAFMTEMEADSPVTKSNMSTEQEGFTTEISRKTATPVLQKLEDAQKVQLQTTLKEKSETELTRLRQSCCFKARPLPSFYNERETPKSPLKKVTNVISKKPMATPSKKFEEKFKEKDAQKVQLQTTLKEKPETTELRRLRQSFCFKARPLPTVTLERTPQANQKSLTPARKTPTTFSQPLSVKKSSRRLWKTSDQNPDHPLSKYAALIDSEDTHYPMYIISQPYSVKKSSRRLWKTSDQNPADHPLSKYATLIDSEDTHYPNY</sequence>
<dbReference type="InterPro" id="IPR027329">
    <property type="entry name" value="TPX2_C"/>
</dbReference>